<dbReference type="AlphaFoldDB" id="A0A9Q3W932"/>
<dbReference type="Proteomes" id="UP001107961">
    <property type="component" value="Unassembled WGS sequence"/>
</dbReference>
<sequence>MRCFIGLPVPEEAGRALLRGVPEGVGRQLPLADLHLTLAFLGERELCWTQALCRQLEAILTGVQPLSLKLTRGGPFPPNGSPPKGSPSRGGRLWAARALPSPALMALHERIWRPLEDLGVARDERAFQPHVTLARGRHRLTAKMANESEKSPPGDHIEFDVHEIVLYESRQGYRPRWRQSLKSRL</sequence>
<dbReference type="PANTHER" id="PTHR35561:SF1">
    <property type="entry name" value="RNA 2',3'-CYCLIC PHOSPHODIESTERASE"/>
    <property type="match status" value="1"/>
</dbReference>
<feature type="active site" description="Proton acceptor" evidence="2">
    <location>
        <position position="130"/>
    </location>
</feature>
<feature type="compositionally biased region" description="Pro residues" evidence="3">
    <location>
        <begin position="75"/>
        <end position="85"/>
    </location>
</feature>
<evidence type="ECO:0000313" key="5">
    <source>
        <dbReference type="Proteomes" id="UP001107961"/>
    </source>
</evidence>
<dbReference type="GeneID" id="94686824"/>
<dbReference type="PANTHER" id="PTHR35561">
    <property type="entry name" value="RNA 2',3'-CYCLIC PHOSPHODIESTERASE"/>
    <property type="match status" value="1"/>
</dbReference>
<reference evidence="4" key="1">
    <citation type="submission" date="2022-01" db="EMBL/GenBank/DDBJ databases">
        <authorList>
            <person name="Karlyshev A.V."/>
            <person name="Jaspars M."/>
        </authorList>
    </citation>
    <scope>NUCLEOTIDE SEQUENCE</scope>
    <source>
        <strain evidence="4">AGSA3-2</strain>
    </source>
</reference>
<name>A0A9Q3W932_9GAMM</name>
<evidence type="ECO:0000256" key="3">
    <source>
        <dbReference type="SAM" id="MobiDB-lite"/>
    </source>
</evidence>
<dbReference type="InterPro" id="IPR009097">
    <property type="entry name" value="Cyclic_Pdiesterase"/>
</dbReference>
<feature type="short sequence motif" description="HXTX 1" evidence="2">
    <location>
        <begin position="35"/>
        <end position="38"/>
    </location>
</feature>
<dbReference type="GO" id="GO:0004113">
    <property type="term" value="F:2',3'-cyclic-nucleotide 3'-phosphodiesterase activity"/>
    <property type="evidence" value="ECO:0007669"/>
    <property type="project" value="InterPro"/>
</dbReference>
<dbReference type="KEGG" id="axe:P40_10895"/>
<feature type="active site" description="Proton donor" evidence="2">
    <location>
        <position position="35"/>
    </location>
</feature>
<dbReference type="NCBIfam" id="TIGR02258">
    <property type="entry name" value="2_5_ligase"/>
    <property type="match status" value="1"/>
</dbReference>
<comment type="similarity">
    <text evidence="2">Belongs to the 2H phosphoesterase superfamily. ThpR family.</text>
</comment>
<evidence type="ECO:0000256" key="2">
    <source>
        <dbReference type="HAMAP-Rule" id="MF_01940"/>
    </source>
</evidence>
<dbReference type="SUPFAM" id="SSF55144">
    <property type="entry name" value="LigT-like"/>
    <property type="match status" value="1"/>
</dbReference>
<dbReference type="InterPro" id="IPR004175">
    <property type="entry name" value="RNA_CPDase"/>
</dbReference>
<accession>A0A9Q3W932</accession>
<dbReference type="GO" id="GO:0008664">
    <property type="term" value="F:RNA 2',3'-cyclic 3'-phosphodiesterase activity"/>
    <property type="evidence" value="ECO:0007669"/>
    <property type="project" value="UniProtKB-EC"/>
</dbReference>
<evidence type="ECO:0000256" key="1">
    <source>
        <dbReference type="ARBA" id="ARBA00022801"/>
    </source>
</evidence>
<feature type="short sequence motif" description="HXTX 2" evidence="2">
    <location>
        <begin position="130"/>
        <end position="133"/>
    </location>
</feature>
<organism evidence="4 5">
    <name type="scientific">Alloalcanivorax xenomutans</name>
    <dbReference type="NCBI Taxonomy" id="1094342"/>
    <lineage>
        <taxon>Bacteria</taxon>
        <taxon>Pseudomonadati</taxon>
        <taxon>Pseudomonadota</taxon>
        <taxon>Gammaproteobacteria</taxon>
        <taxon>Oceanospirillales</taxon>
        <taxon>Alcanivoracaceae</taxon>
        <taxon>Alloalcanivorax</taxon>
    </lineage>
</organism>
<protein>
    <recommendedName>
        <fullName evidence="2">RNA 2',3'-cyclic phosphodiesterase</fullName>
        <shortName evidence="2">RNA 2',3'-CPDase</shortName>
        <ecNumber evidence="2">3.1.4.58</ecNumber>
    </recommendedName>
</protein>
<keyword evidence="1 2" id="KW-0378">Hydrolase</keyword>
<feature type="region of interest" description="Disordered" evidence="3">
    <location>
        <begin position="71"/>
        <end position="92"/>
    </location>
</feature>
<comment type="function">
    <text evidence="2">Hydrolyzes RNA 2',3'-cyclic phosphodiester to an RNA 2'-phosphomonoester.</text>
</comment>
<keyword evidence="5" id="KW-1185">Reference proteome</keyword>
<comment type="caution">
    <text evidence="4">The sequence shown here is derived from an EMBL/GenBank/DDBJ whole genome shotgun (WGS) entry which is preliminary data.</text>
</comment>
<dbReference type="Gene3D" id="3.90.1140.10">
    <property type="entry name" value="Cyclic phosphodiesterase"/>
    <property type="match status" value="1"/>
</dbReference>
<comment type="catalytic activity">
    <reaction evidence="2">
        <text>a 3'-end 2',3'-cyclophospho-ribonucleotide-RNA + H2O = a 3'-end 2'-phospho-ribonucleotide-RNA + H(+)</text>
        <dbReference type="Rhea" id="RHEA:11828"/>
        <dbReference type="Rhea" id="RHEA-COMP:10464"/>
        <dbReference type="Rhea" id="RHEA-COMP:17353"/>
        <dbReference type="ChEBI" id="CHEBI:15377"/>
        <dbReference type="ChEBI" id="CHEBI:15378"/>
        <dbReference type="ChEBI" id="CHEBI:83064"/>
        <dbReference type="ChEBI" id="CHEBI:173113"/>
        <dbReference type="EC" id="3.1.4.58"/>
    </reaction>
</comment>
<dbReference type="Pfam" id="PF13563">
    <property type="entry name" value="2_5_RNA_ligase2"/>
    <property type="match status" value="1"/>
</dbReference>
<dbReference type="HAMAP" id="MF_01940">
    <property type="entry name" value="RNA_CPDase"/>
    <property type="match status" value="1"/>
</dbReference>
<proteinExistence type="inferred from homology"/>
<dbReference type="RefSeq" id="WP_055100034.1">
    <property type="nucleotide sequence ID" value="NZ_CBDDTQ010000005.1"/>
</dbReference>
<dbReference type="EMBL" id="JAJVKT010000021">
    <property type="protein sequence ID" value="MCE7510147.1"/>
    <property type="molecule type" value="Genomic_DNA"/>
</dbReference>
<gene>
    <name evidence="4" type="primary">thpR</name>
    <name evidence="4" type="ORF">LZG35_16030</name>
</gene>
<evidence type="ECO:0000313" key="4">
    <source>
        <dbReference type="EMBL" id="MCE7510147.1"/>
    </source>
</evidence>
<dbReference type="EC" id="3.1.4.58" evidence="2"/>